<protein>
    <submittedName>
        <fullName evidence="1">Uncharacterized protein</fullName>
    </submittedName>
</protein>
<dbReference type="EMBL" id="JYDQ01001857">
    <property type="protein sequence ID" value="KRY04570.1"/>
    <property type="molecule type" value="Genomic_DNA"/>
</dbReference>
<sequence length="43" mass="5146">MYIRRQTERHQLVAVLCDDVITNLRCKHLNSYALKFSIKHLSM</sequence>
<evidence type="ECO:0000313" key="2">
    <source>
        <dbReference type="Proteomes" id="UP000054783"/>
    </source>
</evidence>
<comment type="caution">
    <text evidence="1">The sequence shown here is derived from an EMBL/GenBank/DDBJ whole genome shotgun (WGS) entry which is preliminary data.</text>
</comment>
<evidence type="ECO:0000313" key="1">
    <source>
        <dbReference type="EMBL" id="KRY04570.1"/>
    </source>
</evidence>
<organism evidence="1 2">
    <name type="scientific">Trichinella patagoniensis</name>
    <dbReference type="NCBI Taxonomy" id="990121"/>
    <lineage>
        <taxon>Eukaryota</taxon>
        <taxon>Metazoa</taxon>
        <taxon>Ecdysozoa</taxon>
        <taxon>Nematoda</taxon>
        <taxon>Enoplea</taxon>
        <taxon>Dorylaimia</taxon>
        <taxon>Trichinellida</taxon>
        <taxon>Trichinellidae</taxon>
        <taxon>Trichinella</taxon>
    </lineage>
</organism>
<name>A0A0V0YXQ5_9BILA</name>
<dbReference type="AlphaFoldDB" id="A0A0V0YXQ5"/>
<dbReference type="Proteomes" id="UP000054783">
    <property type="component" value="Unassembled WGS sequence"/>
</dbReference>
<proteinExistence type="predicted"/>
<gene>
    <name evidence="1" type="ORF">T12_8709</name>
</gene>
<accession>A0A0V0YXQ5</accession>
<reference evidence="1 2" key="1">
    <citation type="submission" date="2015-01" db="EMBL/GenBank/DDBJ databases">
        <title>Evolution of Trichinella species and genotypes.</title>
        <authorList>
            <person name="Korhonen P.K."/>
            <person name="Edoardo P."/>
            <person name="Giuseppe L.R."/>
            <person name="Gasser R.B."/>
        </authorList>
    </citation>
    <scope>NUCLEOTIDE SEQUENCE [LARGE SCALE GENOMIC DNA]</scope>
    <source>
        <strain evidence="1">ISS2496</strain>
    </source>
</reference>
<keyword evidence="2" id="KW-1185">Reference proteome</keyword>